<protein>
    <submittedName>
        <fullName evidence="1">Uncharacterized protein</fullName>
    </submittedName>
</protein>
<proteinExistence type="predicted"/>
<dbReference type="AlphaFoldDB" id="A0A3D2SKG9"/>
<accession>A0A3D2SKG9</accession>
<dbReference type="Proteomes" id="UP000263596">
    <property type="component" value="Unassembled WGS sequence"/>
</dbReference>
<sequence length="71" mass="8317">MDSSRWCISEIFLICQFSCGQENRIGHNAISSFFNNPTSHSFYKFIRVFVEFYVSNSIGFIEEIIQEIEPI</sequence>
<name>A0A3D2SKG9_9GAMM</name>
<evidence type="ECO:0000313" key="1">
    <source>
        <dbReference type="EMBL" id="HCK29949.1"/>
    </source>
</evidence>
<organism evidence="1 2">
    <name type="scientific">Acinetobacter ursingii</name>
    <dbReference type="NCBI Taxonomy" id="108980"/>
    <lineage>
        <taxon>Bacteria</taxon>
        <taxon>Pseudomonadati</taxon>
        <taxon>Pseudomonadota</taxon>
        <taxon>Gammaproteobacteria</taxon>
        <taxon>Moraxellales</taxon>
        <taxon>Moraxellaceae</taxon>
        <taxon>Acinetobacter</taxon>
    </lineage>
</organism>
<gene>
    <name evidence="1" type="ORF">DHW29_07020</name>
</gene>
<reference evidence="1 2" key="1">
    <citation type="journal article" date="2018" name="Nat. Biotechnol.">
        <title>A standardized bacterial taxonomy based on genome phylogeny substantially revises the tree of life.</title>
        <authorList>
            <person name="Parks D.H."/>
            <person name="Chuvochina M."/>
            <person name="Waite D.W."/>
            <person name="Rinke C."/>
            <person name="Skarshewski A."/>
            <person name="Chaumeil P.A."/>
            <person name="Hugenholtz P."/>
        </authorList>
    </citation>
    <scope>NUCLEOTIDE SEQUENCE [LARGE SCALE GENOMIC DNA]</scope>
    <source>
        <strain evidence="1">UBA9669</strain>
    </source>
</reference>
<dbReference type="EMBL" id="DPVE01000127">
    <property type="protein sequence ID" value="HCK29949.1"/>
    <property type="molecule type" value="Genomic_DNA"/>
</dbReference>
<comment type="caution">
    <text evidence="1">The sequence shown here is derived from an EMBL/GenBank/DDBJ whole genome shotgun (WGS) entry which is preliminary data.</text>
</comment>
<evidence type="ECO:0000313" key="2">
    <source>
        <dbReference type="Proteomes" id="UP000263596"/>
    </source>
</evidence>